<dbReference type="SUPFAM" id="SSF57184">
    <property type="entry name" value="Growth factor receptor domain"/>
    <property type="match status" value="1"/>
</dbReference>
<gene>
    <name evidence="2" type="ORF">BDFB_011862</name>
</gene>
<evidence type="ECO:0000313" key="2">
    <source>
        <dbReference type="EMBL" id="RZC39222.1"/>
    </source>
</evidence>
<comment type="caution">
    <text evidence="2">The sequence shown here is derived from an EMBL/GenBank/DDBJ whole genome shotgun (WGS) entry which is preliminary data.</text>
</comment>
<keyword evidence="3" id="KW-1185">Reference proteome</keyword>
<accession>A0A482W259</accession>
<dbReference type="SMART" id="SM00261">
    <property type="entry name" value="FU"/>
    <property type="match status" value="2"/>
</dbReference>
<feature type="compositionally biased region" description="Basic and acidic residues" evidence="1">
    <location>
        <begin position="370"/>
        <end position="381"/>
    </location>
</feature>
<dbReference type="Proteomes" id="UP000292052">
    <property type="component" value="Unassembled WGS sequence"/>
</dbReference>
<reference evidence="2 3" key="1">
    <citation type="submission" date="2017-03" db="EMBL/GenBank/DDBJ databases">
        <title>Genome of the blue death feigning beetle - Asbolus verrucosus.</title>
        <authorList>
            <person name="Rider S.D."/>
        </authorList>
    </citation>
    <scope>NUCLEOTIDE SEQUENCE [LARGE SCALE GENOMIC DNA]</scope>
    <source>
        <strain evidence="2">Butters</strain>
        <tissue evidence="2">Head and leg muscle</tissue>
    </source>
</reference>
<feature type="region of interest" description="Disordered" evidence="1">
    <location>
        <begin position="330"/>
        <end position="395"/>
    </location>
</feature>
<name>A0A482W259_ASBVE</name>
<organism evidence="2 3">
    <name type="scientific">Asbolus verrucosus</name>
    <name type="common">Desert ironclad beetle</name>
    <dbReference type="NCBI Taxonomy" id="1661398"/>
    <lineage>
        <taxon>Eukaryota</taxon>
        <taxon>Metazoa</taxon>
        <taxon>Ecdysozoa</taxon>
        <taxon>Arthropoda</taxon>
        <taxon>Hexapoda</taxon>
        <taxon>Insecta</taxon>
        <taxon>Pterygota</taxon>
        <taxon>Neoptera</taxon>
        <taxon>Endopterygota</taxon>
        <taxon>Coleoptera</taxon>
        <taxon>Polyphaga</taxon>
        <taxon>Cucujiformia</taxon>
        <taxon>Tenebrionidae</taxon>
        <taxon>Pimeliinae</taxon>
        <taxon>Asbolus</taxon>
    </lineage>
</organism>
<dbReference type="EMBL" id="QDEB01036275">
    <property type="protein sequence ID" value="RZC39222.1"/>
    <property type="molecule type" value="Genomic_DNA"/>
</dbReference>
<dbReference type="STRING" id="1661398.A0A482W259"/>
<feature type="compositionally biased region" description="Polar residues" evidence="1">
    <location>
        <begin position="207"/>
        <end position="218"/>
    </location>
</feature>
<protein>
    <submittedName>
        <fullName evidence="2">GF recep IV, Furin-like, and/or VSP domain containing protein</fullName>
    </submittedName>
</protein>
<dbReference type="FunFam" id="2.10.220.10:FF:000024">
    <property type="entry name" value="Receptor protein-tyrosine kinase"/>
    <property type="match status" value="1"/>
</dbReference>
<sequence length="395" mass="44074">MNTVGPGGCNSCEKAIMNENATIDSCLEKYENCPDGYYYEWLGPQERESLKAMAGKVICRKCHPRCKLCTGYGFHELVCQKCTHYKKGEQCEDECPNDDYVDEELQECKPCDPECRGCTGPGPENCISCQNFKVFDDGDPGNNSSFRCASDGREVVRNLATTLETSGSQSECDEYLQPKSRAPLHATGLTSLSSVSPSPTPDKYWKTASQTTSDGSCNPQYQNHLNRKLLKYPPTAPPYETGDTLKIRDEMSSDEYDSGPSKAQLGTLKLDLPVDEDDYLMPSPQQIQGASTYVDLIDSKNALADSTQAQSVFRSYPDFYKNNIDNPEYLMNNDAAPSQTVGLPAMPTTPQNSNFPPFQPQRSSEEESDHEYYNDFDRLQRELQPLQRNKDGAIV</sequence>
<dbReference type="OrthoDB" id="6219513at2759"/>
<dbReference type="AlphaFoldDB" id="A0A482W259"/>
<evidence type="ECO:0000313" key="3">
    <source>
        <dbReference type="Proteomes" id="UP000292052"/>
    </source>
</evidence>
<dbReference type="InterPro" id="IPR009030">
    <property type="entry name" value="Growth_fac_rcpt_cys_sf"/>
</dbReference>
<dbReference type="Gene3D" id="2.10.220.10">
    <property type="entry name" value="Hormone Receptor, Insulin-like Growth Factor Receptor 1, Chain A, domain 2"/>
    <property type="match status" value="2"/>
</dbReference>
<evidence type="ECO:0000256" key="1">
    <source>
        <dbReference type="SAM" id="MobiDB-lite"/>
    </source>
</evidence>
<feature type="region of interest" description="Disordered" evidence="1">
    <location>
        <begin position="186"/>
        <end position="218"/>
    </location>
</feature>
<dbReference type="CDD" id="cd00064">
    <property type="entry name" value="FU"/>
    <property type="match status" value="2"/>
</dbReference>
<proteinExistence type="predicted"/>
<dbReference type="InterPro" id="IPR006212">
    <property type="entry name" value="Furin_repeat"/>
</dbReference>